<organism evidence="1 2">
    <name type="scientific">Muricaecibacterium torontonense</name>
    <dbReference type="NCBI Taxonomy" id="3032871"/>
    <lineage>
        <taxon>Bacteria</taxon>
        <taxon>Bacillati</taxon>
        <taxon>Actinomycetota</taxon>
        <taxon>Coriobacteriia</taxon>
        <taxon>Coriobacteriales</taxon>
        <taxon>Atopobiaceae</taxon>
        <taxon>Muricaecibacterium</taxon>
    </lineage>
</organism>
<evidence type="ECO:0008006" key="3">
    <source>
        <dbReference type="Google" id="ProtNLM"/>
    </source>
</evidence>
<dbReference type="EMBL" id="SRYE01000005">
    <property type="protein sequence ID" value="TGY61273.1"/>
    <property type="molecule type" value="Genomic_DNA"/>
</dbReference>
<dbReference type="OrthoDB" id="3197460at2"/>
<evidence type="ECO:0000313" key="2">
    <source>
        <dbReference type="Proteomes" id="UP000310263"/>
    </source>
</evidence>
<gene>
    <name evidence="1" type="ORF">E5334_07590</name>
</gene>
<dbReference type="AlphaFoldDB" id="A0A4S2F184"/>
<sequence>MNAIVCDIVAWMYFASQLPATPLNAAQAQERLSGAIATAGAAKSIRSLPWWKSFSALGRSLMAAPSSQEIPMHLLVTPKHFHGAQKSIVLHTISGPLPNGFLFDIHAPKPLDSLQIVGPAGYVILRSRHLDMIDLAVLISTLCGDYLCAPHQNSIKYLASPLSTVEVIKAIADRMPAQTRGVSTVKDVLPYVANRAHSPMETVIQLALCLPKKLGGCGLPLPSLNTPIEISEEHSYILNGSKHIIPDGLWLNKQICYEYDSYQEHDTQESQIERDRRRRDVMERLGFQMVVIDRSVCRDELLRNLTFERLSSMLGVSFDWSSEAQRRRRKLWAFLRTNHLCW</sequence>
<dbReference type="Proteomes" id="UP000310263">
    <property type="component" value="Unassembled WGS sequence"/>
</dbReference>
<proteinExistence type="predicted"/>
<name>A0A4S2F184_9ACTN</name>
<evidence type="ECO:0000313" key="1">
    <source>
        <dbReference type="EMBL" id="TGY61273.1"/>
    </source>
</evidence>
<reference evidence="1 2" key="1">
    <citation type="submission" date="2019-04" db="EMBL/GenBank/DDBJ databases">
        <title>Microbes associate with the intestines of laboratory mice.</title>
        <authorList>
            <person name="Navarre W."/>
            <person name="Wong E."/>
            <person name="Huang K."/>
            <person name="Tropini C."/>
            <person name="Ng K."/>
            <person name="Yu B."/>
        </authorList>
    </citation>
    <scope>NUCLEOTIDE SEQUENCE [LARGE SCALE GENOMIC DNA]</scope>
    <source>
        <strain evidence="1 2">NM07_P-09</strain>
    </source>
</reference>
<comment type="caution">
    <text evidence="1">The sequence shown here is derived from an EMBL/GenBank/DDBJ whole genome shotgun (WGS) entry which is preliminary data.</text>
</comment>
<keyword evidence="2" id="KW-1185">Reference proteome</keyword>
<protein>
    <recommendedName>
        <fullName evidence="3">DUF559 domain-containing protein</fullName>
    </recommendedName>
</protein>
<accession>A0A4S2F184</accession>